<organism evidence="2 3">
    <name type="scientific">Microbacterium panaciterrae</name>
    <dbReference type="NCBI Taxonomy" id="985759"/>
    <lineage>
        <taxon>Bacteria</taxon>
        <taxon>Bacillati</taxon>
        <taxon>Actinomycetota</taxon>
        <taxon>Actinomycetes</taxon>
        <taxon>Micrococcales</taxon>
        <taxon>Microbacteriaceae</taxon>
        <taxon>Microbacterium</taxon>
    </lineage>
</organism>
<dbReference type="EMBL" id="BAABGP010000037">
    <property type="protein sequence ID" value="GAA4492557.1"/>
    <property type="molecule type" value="Genomic_DNA"/>
</dbReference>
<dbReference type="RefSeq" id="WP_345189078.1">
    <property type="nucleotide sequence ID" value="NZ_BAABGP010000037.1"/>
</dbReference>
<dbReference type="Proteomes" id="UP001500731">
    <property type="component" value="Unassembled WGS sequence"/>
</dbReference>
<accession>A0ABP8PWF8</accession>
<reference evidence="3" key="1">
    <citation type="journal article" date="2019" name="Int. J. Syst. Evol. Microbiol.">
        <title>The Global Catalogue of Microorganisms (GCM) 10K type strain sequencing project: providing services to taxonomists for standard genome sequencing and annotation.</title>
        <authorList>
            <consortium name="The Broad Institute Genomics Platform"/>
            <consortium name="The Broad Institute Genome Sequencing Center for Infectious Disease"/>
            <person name="Wu L."/>
            <person name="Ma J."/>
        </authorList>
    </citation>
    <scope>NUCLEOTIDE SEQUENCE [LARGE SCALE GENOMIC DNA]</scope>
    <source>
        <strain evidence="3">JCM 17839</strain>
    </source>
</reference>
<protein>
    <submittedName>
        <fullName evidence="2">Uncharacterized protein</fullName>
    </submittedName>
</protein>
<keyword evidence="1" id="KW-0812">Transmembrane</keyword>
<feature type="transmembrane region" description="Helical" evidence="1">
    <location>
        <begin position="28"/>
        <end position="50"/>
    </location>
</feature>
<keyword evidence="1" id="KW-0472">Membrane</keyword>
<keyword evidence="3" id="KW-1185">Reference proteome</keyword>
<evidence type="ECO:0000313" key="2">
    <source>
        <dbReference type="EMBL" id="GAA4492557.1"/>
    </source>
</evidence>
<gene>
    <name evidence="2" type="ORF">GCM10023171_37820</name>
</gene>
<proteinExistence type="predicted"/>
<evidence type="ECO:0000313" key="3">
    <source>
        <dbReference type="Proteomes" id="UP001500731"/>
    </source>
</evidence>
<comment type="caution">
    <text evidence="2">The sequence shown here is derived from an EMBL/GenBank/DDBJ whole genome shotgun (WGS) entry which is preliminary data.</text>
</comment>
<keyword evidence="1" id="KW-1133">Transmembrane helix</keyword>
<evidence type="ECO:0000256" key="1">
    <source>
        <dbReference type="SAM" id="Phobius"/>
    </source>
</evidence>
<sequence length="302" mass="32676">MMIDGCVAQLLQPIVNDVTSANEPPVPWTAILTAAAAALGLGWTILAWIYGGSRLKVKLELGYTDGVHLLKSVPRDFADPMTIRQRVVEAIGRPAIDVVVLTVINRGRTAATVHDPSLLFQRGDVDEVAVSTALIRGRGVKKERVRLEPNDSCEFVMPLAPLVESAEAAFGLQKAKGAVYPLRARGQVTSGTGRVKRSALFRVELFKLTRADWPVLMPLRGQPLTAEEQLVLQFLAPGVKIRDQLLDASAVFANLRDGVPEADLYPGPGTSPGEMLRVMGMIGRARWVIDEEKAAKSSDPAI</sequence>
<name>A0ABP8PWF8_9MICO</name>